<evidence type="ECO:0000313" key="7">
    <source>
        <dbReference type="Proteomes" id="UP001479436"/>
    </source>
</evidence>
<dbReference type="Pfam" id="PF08585">
    <property type="entry name" value="RMI1_N_C"/>
    <property type="match status" value="1"/>
</dbReference>
<sequence>MLKFTLTDGNQVTFAMEYRSLNNVDLFLPLGSKVLVNNVKVLRGVLLLEAQKFSVLGGQVEVLNQQSLIQRLRKRLNLEEENEESTNNLQSNNNNQNQPRTQGINEFASPQSVNFSGTTAYRSANSTATNLINSTSHSTIQNNGLPSRSQAFMPTSTSDNFDFDSDIEYQDQMLDSLLEQESFLFDSIPPDFVEEPSPPPSIEQHIREAPFPSFNPQSSHSRAKIPTIAVDDNEDSDEFDSMEFFQLHGDIDDTPIVLDSPKFTPVSAVTKSQQSHIDLTQKPRLKNEHLETNYGAATPDVIDLCDDDSFLLDESVQDMLAVAERLTSLRELENVKRSGVNSTYVKATINKFGKFSFDGQLFSVILTIKDTDNDDTEVILSNELVQKFLSHTPEEFKALTVPERRAEFQKILIDFKAKLTNLTAIMKLQFNQNDKPMVTEVRDVF</sequence>
<evidence type="ECO:0000313" key="6">
    <source>
        <dbReference type="EMBL" id="KAK9764404.1"/>
    </source>
</evidence>
<name>A0ABR2WSA2_9FUNG</name>
<feature type="domain" description="RecQ mediated genome instability protein 1 OB-fold" evidence="4">
    <location>
        <begin position="1"/>
        <end position="70"/>
    </location>
</feature>
<protein>
    <recommendedName>
        <fullName evidence="2">RecQ-mediated genome instability protein 1</fullName>
    </recommendedName>
</protein>
<feature type="compositionally biased region" description="Low complexity" evidence="3">
    <location>
        <begin position="85"/>
        <end position="98"/>
    </location>
</feature>
<evidence type="ECO:0000256" key="2">
    <source>
        <dbReference type="ARBA" id="ARBA00018987"/>
    </source>
</evidence>
<dbReference type="Proteomes" id="UP001479436">
    <property type="component" value="Unassembled WGS sequence"/>
</dbReference>
<keyword evidence="7" id="KW-1185">Reference proteome</keyword>
<dbReference type="PANTHER" id="PTHR14790:SF15">
    <property type="entry name" value="RECQ-MEDIATED GENOME INSTABILITY PROTEIN 1"/>
    <property type="match status" value="1"/>
</dbReference>
<reference evidence="6 7" key="1">
    <citation type="submission" date="2023-04" db="EMBL/GenBank/DDBJ databases">
        <title>Genome of Basidiobolus ranarum AG-B5.</title>
        <authorList>
            <person name="Stajich J.E."/>
            <person name="Carter-House D."/>
            <person name="Gryganskyi A."/>
        </authorList>
    </citation>
    <scope>NUCLEOTIDE SEQUENCE [LARGE SCALE GENOMIC DNA]</scope>
    <source>
        <strain evidence="6 7">AG-B5</strain>
    </source>
</reference>
<dbReference type="InterPro" id="IPR042470">
    <property type="entry name" value="RMI1_N_C_sf"/>
</dbReference>
<proteinExistence type="inferred from homology"/>
<organism evidence="6 7">
    <name type="scientific">Basidiobolus ranarum</name>
    <dbReference type="NCBI Taxonomy" id="34480"/>
    <lineage>
        <taxon>Eukaryota</taxon>
        <taxon>Fungi</taxon>
        <taxon>Fungi incertae sedis</taxon>
        <taxon>Zoopagomycota</taxon>
        <taxon>Entomophthoromycotina</taxon>
        <taxon>Basidiobolomycetes</taxon>
        <taxon>Basidiobolales</taxon>
        <taxon>Basidiobolaceae</taxon>
        <taxon>Basidiobolus</taxon>
    </lineage>
</organism>
<comment type="caution">
    <text evidence="6">The sequence shown here is derived from an EMBL/GenBank/DDBJ whole genome shotgun (WGS) entry which is preliminary data.</text>
</comment>
<dbReference type="Pfam" id="PF16099">
    <property type="entry name" value="RMI1_C"/>
    <property type="match status" value="1"/>
</dbReference>
<feature type="region of interest" description="Disordered" evidence="3">
    <location>
        <begin position="80"/>
        <end position="104"/>
    </location>
</feature>
<feature type="region of interest" description="Disordered" evidence="3">
    <location>
        <begin position="188"/>
        <end position="223"/>
    </location>
</feature>
<dbReference type="PANTHER" id="PTHR14790">
    <property type="entry name" value="RECQ-MEDIATED GENOME INSTABILITY PROTEIN 1 RMI1"/>
    <property type="match status" value="1"/>
</dbReference>
<dbReference type="Gene3D" id="2.40.50.770">
    <property type="entry name" value="RecQ-mediated genome instability protein Rmi1, C-terminal domain"/>
    <property type="match status" value="1"/>
</dbReference>
<accession>A0ABR2WSA2</accession>
<evidence type="ECO:0000256" key="3">
    <source>
        <dbReference type="SAM" id="MobiDB-lite"/>
    </source>
</evidence>
<evidence type="ECO:0000259" key="5">
    <source>
        <dbReference type="Pfam" id="PF16099"/>
    </source>
</evidence>
<comment type="similarity">
    <text evidence="1">Belongs to the RMI1 family.</text>
</comment>
<dbReference type="InterPro" id="IPR032199">
    <property type="entry name" value="RMI1_C"/>
</dbReference>
<evidence type="ECO:0000256" key="1">
    <source>
        <dbReference type="ARBA" id="ARBA00006395"/>
    </source>
</evidence>
<evidence type="ECO:0000259" key="4">
    <source>
        <dbReference type="Pfam" id="PF08585"/>
    </source>
</evidence>
<dbReference type="EMBL" id="JASJQH010000434">
    <property type="protein sequence ID" value="KAK9764404.1"/>
    <property type="molecule type" value="Genomic_DNA"/>
</dbReference>
<dbReference type="InterPro" id="IPR013894">
    <property type="entry name" value="RMI1_OB"/>
</dbReference>
<feature type="domain" description="RecQ-mediated genome instability protein 1 C-terminal OB-fold" evidence="5">
    <location>
        <begin position="343"/>
        <end position="444"/>
    </location>
</feature>
<gene>
    <name evidence="6" type="ORF">K7432_008116</name>
</gene>